<comment type="caution">
    <text evidence="1">The sequence shown here is derived from an EMBL/GenBank/DDBJ whole genome shotgun (WGS) entry which is preliminary data.</text>
</comment>
<gene>
    <name evidence="1" type="ORF">O4J56_00045</name>
</gene>
<organism evidence="1 2">
    <name type="scientific">Nocardiopsis endophytica</name>
    <dbReference type="NCBI Taxonomy" id="3018445"/>
    <lineage>
        <taxon>Bacteria</taxon>
        <taxon>Bacillati</taxon>
        <taxon>Actinomycetota</taxon>
        <taxon>Actinomycetes</taxon>
        <taxon>Streptosporangiales</taxon>
        <taxon>Nocardiopsidaceae</taxon>
        <taxon>Nocardiopsis</taxon>
    </lineage>
</organism>
<dbReference type="EMBL" id="JAQFWQ010000001">
    <property type="protein sequence ID" value="MDA2809019.1"/>
    <property type="molecule type" value="Genomic_DNA"/>
</dbReference>
<name>A0ABT4TWE7_9ACTN</name>
<protein>
    <submittedName>
        <fullName evidence="1">Uncharacterized protein</fullName>
    </submittedName>
</protein>
<dbReference type="Proteomes" id="UP001527866">
    <property type="component" value="Unassembled WGS sequence"/>
</dbReference>
<keyword evidence="2" id="KW-1185">Reference proteome</keyword>
<accession>A0ABT4TWE7</accession>
<proteinExistence type="predicted"/>
<evidence type="ECO:0000313" key="2">
    <source>
        <dbReference type="Proteomes" id="UP001527866"/>
    </source>
</evidence>
<dbReference type="RefSeq" id="WP_270682928.1">
    <property type="nucleotide sequence ID" value="NZ_JAQFWQ010000001.1"/>
</dbReference>
<evidence type="ECO:0000313" key="1">
    <source>
        <dbReference type="EMBL" id="MDA2809019.1"/>
    </source>
</evidence>
<sequence>MRSTVEALGDTWPQVKQQTPVPGFVAEHIDGRLATLPLVTGTRLRA</sequence>
<reference evidence="1 2" key="1">
    <citation type="submission" date="2023-01" db="EMBL/GenBank/DDBJ databases">
        <title>Draft genome sequence of Nocardiopsis sp. RSe5-2 isolated from halophytes.</title>
        <authorList>
            <person name="Duangmal K."/>
            <person name="Chantavorakit T."/>
        </authorList>
    </citation>
    <scope>NUCLEOTIDE SEQUENCE [LARGE SCALE GENOMIC DNA]</scope>
    <source>
        <strain evidence="1 2">RSe5-2</strain>
    </source>
</reference>